<keyword evidence="2" id="KW-1185">Reference proteome</keyword>
<protein>
    <recommendedName>
        <fullName evidence="3">SRPBCC family protein</fullName>
    </recommendedName>
</protein>
<dbReference type="AlphaFoldDB" id="A0A6G6WA06"/>
<evidence type="ECO:0000313" key="1">
    <source>
        <dbReference type="EMBL" id="QIG41870.1"/>
    </source>
</evidence>
<dbReference type="InterPro" id="IPR023393">
    <property type="entry name" value="START-like_dom_sf"/>
</dbReference>
<dbReference type="SUPFAM" id="SSF55961">
    <property type="entry name" value="Bet v1-like"/>
    <property type="match status" value="1"/>
</dbReference>
<dbReference type="RefSeq" id="WP_165228608.1">
    <property type="nucleotide sequence ID" value="NZ_CP049257.1"/>
</dbReference>
<evidence type="ECO:0008006" key="3">
    <source>
        <dbReference type="Google" id="ProtNLM"/>
    </source>
</evidence>
<dbReference type="KEGG" id="nano:G5V58_02910"/>
<gene>
    <name evidence="1" type="ORF">G5V58_02910</name>
</gene>
<dbReference type="Proteomes" id="UP000502996">
    <property type="component" value="Chromosome"/>
</dbReference>
<name>A0A6G6WA06_9ACTN</name>
<evidence type="ECO:0000313" key="2">
    <source>
        <dbReference type="Proteomes" id="UP000502996"/>
    </source>
</evidence>
<reference evidence="1 2" key="1">
    <citation type="submission" date="2020-02" db="EMBL/GenBank/DDBJ databases">
        <title>Full genome sequence of Nocardioides sp. R-3366.</title>
        <authorList>
            <person name="Im W.-T."/>
        </authorList>
    </citation>
    <scope>NUCLEOTIDE SEQUENCE [LARGE SCALE GENOMIC DNA]</scope>
    <source>
        <strain evidence="1 2">R-3366</strain>
    </source>
</reference>
<dbReference type="Gene3D" id="3.30.530.20">
    <property type="match status" value="1"/>
</dbReference>
<dbReference type="EMBL" id="CP049257">
    <property type="protein sequence ID" value="QIG41870.1"/>
    <property type="molecule type" value="Genomic_DNA"/>
</dbReference>
<accession>A0A6G6WA06</accession>
<sequence length="153" mass="16601">MSTLVLSRDVDVALPAHRLAAVVLDWRRDPLWRAQVRSFAASPDSRAVTGQQLVEELVFAGLTFRTTTVVDRAEPLAASYAGQSRSVRVRGHRVVTPVSSTTSRVRLHTEIELLGALRLLQPLLAPSYRRTDAADAAHLAEIAVEAANRVGAA</sequence>
<proteinExistence type="predicted"/>
<organism evidence="1 2">
    <name type="scientific">Nocardioides anomalus</name>
    <dbReference type="NCBI Taxonomy" id="2712223"/>
    <lineage>
        <taxon>Bacteria</taxon>
        <taxon>Bacillati</taxon>
        <taxon>Actinomycetota</taxon>
        <taxon>Actinomycetes</taxon>
        <taxon>Propionibacteriales</taxon>
        <taxon>Nocardioidaceae</taxon>
        <taxon>Nocardioides</taxon>
    </lineage>
</organism>